<evidence type="ECO:0000256" key="1">
    <source>
        <dbReference type="SAM" id="Phobius"/>
    </source>
</evidence>
<dbReference type="AlphaFoldDB" id="A0A5Q0BP07"/>
<evidence type="ECO:0000313" key="2">
    <source>
        <dbReference type="EMBL" id="QFY43817.1"/>
    </source>
</evidence>
<dbReference type="RefSeq" id="WP_153249793.1">
    <property type="nucleotide sequence ID" value="NZ_CP044205.1"/>
</dbReference>
<dbReference type="InParanoid" id="A0A5Q0BP07"/>
<dbReference type="Proteomes" id="UP000325755">
    <property type="component" value="Chromosome"/>
</dbReference>
<gene>
    <name evidence="2" type="ORF">F6R98_15250</name>
</gene>
<reference evidence="2 3" key="1">
    <citation type="submission" date="2019-09" db="EMBL/GenBank/DDBJ databases">
        <title>Ecophysiology of the spiral-shaped methanotroph Methylospira mobilis as revealed by the complete genome sequence.</title>
        <authorList>
            <person name="Oshkin I.Y."/>
            <person name="Dedysh S.N."/>
            <person name="Miroshnikov K."/>
            <person name="Danilova O.V."/>
            <person name="Hakobyan A."/>
            <person name="Liesack W."/>
        </authorList>
    </citation>
    <scope>NUCLEOTIDE SEQUENCE [LARGE SCALE GENOMIC DNA]</scope>
    <source>
        <strain evidence="2 3">Shm1</strain>
    </source>
</reference>
<organism evidence="2 3">
    <name type="scientific">Candidatus Methylospira mobilis</name>
    <dbReference type="NCBI Taxonomy" id="1808979"/>
    <lineage>
        <taxon>Bacteria</taxon>
        <taxon>Pseudomonadati</taxon>
        <taxon>Pseudomonadota</taxon>
        <taxon>Gammaproteobacteria</taxon>
        <taxon>Methylococcales</taxon>
        <taxon>Methylococcaceae</taxon>
        <taxon>Candidatus Methylospira</taxon>
    </lineage>
</organism>
<name>A0A5Q0BP07_9GAMM</name>
<dbReference type="EMBL" id="CP044205">
    <property type="protein sequence ID" value="QFY43817.1"/>
    <property type="molecule type" value="Genomic_DNA"/>
</dbReference>
<protein>
    <submittedName>
        <fullName evidence="2">Uncharacterized protein</fullName>
    </submittedName>
</protein>
<keyword evidence="1" id="KW-0812">Transmembrane</keyword>
<feature type="transmembrane region" description="Helical" evidence="1">
    <location>
        <begin position="12"/>
        <end position="34"/>
    </location>
</feature>
<feature type="transmembrane region" description="Helical" evidence="1">
    <location>
        <begin position="132"/>
        <end position="149"/>
    </location>
</feature>
<feature type="transmembrane region" description="Helical" evidence="1">
    <location>
        <begin position="40"/>
        <end position="62"/>
    </location>
</feature>
<keyword evidence="1" id="KW-0472">Membrane</keyword>
<evidence type="ECO:0000313" key="3">
    <source>
        <dbReference type="Proteomes" id="UP000325755"/>
    </source>
</evidence>
<keyword evidence="1" id="KW-1133">Transmembrane helix</keyword>
<sequence length="186" mass="20364">MKRPESPQSTLPIQGITLLIMIAFTLIGVAVTDYSPQDAFIYWMVMFLVFGLTSIVAGWHSAHLQVLLGRQSAVKNLLREQFMHWSGALVIVSALFSFVMAGHMTQEATGLMVMLLLGLTTFLDGIRLGWRFCLTGIYLAVAVAAANLLENSLPALLALAITIIGAIIYLQRRKSEPPTDMSAPRS</sequence>
<dbReference type="OrthoDB" id="5567494at2"/>
<keyword evidence="3" id="KW-1185">Reference proteome</keyword>
<dbReference type="KEGG" id="mmob:F6R98_15250"/>
<proteinExistence type="predicted"/>
<feature type="transmembrane region" description="Helical" evidence="1">
    <location>
        <begin position="155"/>
        <end position="171"/>
    </location>
</feature>
<feature type="transmembrane region" description="Helical" evidence="1">
    <location>
        <begin position="82"/>
        <end position="102"/>
    </location>
</feature>
<accession>A0A5Q0BP07</accession>